<dbReference type="GO" id="GO:0055085">
    <property type="term" value="P:transmembrane transport"/>
    <property type="evidence" value="ECO:0007669"/>
    <property type="project" value="UniProtKB-ARBA"/>
</dbReference>
<evidence type="ECO:0000256" key="2">
    <source>
        <dbReference type="ARBA" id="ARBA00022448"/>
    </source>
</evidence>
<dbReference type="GO" id="GO:0005524">
    <property type="term" value="F:ATP binding"/>
    <property type="evidence" value="ECO:0007669"/>
    <property type="project" value="UniProtKB-KW"/>
</dbReference>
<evidence type="ECO:0000256" key="1">
    <source>
        <dbReference type="ARBA" id="ARBA00005417"/>
    </source>
</evidence>
<feature type="domain" description="ABC transporter" evidence="5">
    <location>
        <begin position="6"/>
        <end position="250"/>
    </location>
</feature>
<dbReference type="PANTHER" id="PTHR43776">
    <property type="entry name" value="TRANSPORT ATP-BINDING PROTEIN"/>
    <property type="match status" value="1"/>
</dbReference>
<comment type="similarity">
    <text evidence="1">Belongs to the ABC transporter superfamily.</text>
</comment>
<dbReference type="Pfam" id="PF08352">
    <property type="entry name" value="oligo_HPY"/>
    <property type="match status" value="1"/>
</dbReference>
<evidence type="ECO:0000256" key="3">
    <source>
        <dbReference type="ARBA" id="ARBA00022741"/>
    </source>
</evidence>
<gene>
    <name evidence="6" type="ORF">SAMN05192546_110106</name>
</gene>
<dbReference type="OrthoDB" id="9806285at2"/>
<dbReference type="STRING" id="159292.SAMN05192546_110106"/>
<protein>
    <submittedName>
        <fullName evidence="6">Peptide/nickel transport system ATP-binding protein/oligopeptide transport system ATP-binding protein</fullName>
    </submittedName>
</protein>
<dbReference type="FunFam" id="3.40.50.300:FF:000016">
    <property type="entry name" value="Oligopeptide ABC transporter ATP-binding component"/>
    <property type="match status" value="1"/>
</dbReference>
<dbReference type="GO" id="GO:0015833">
    <property type="term" value="P:peptide transport"/>
    <property type="evidence" value="ECO:0007669"/>
    <property type="project" value="InterPro"/>
</dbReference>
<dbReference type="PROSITE" id="PS50893">
    <property type="entry name" value="ABC_TRANSPORTER_2"/>
    <property type="match status" value="1"/>
</dbReference>
<dbReference type="InterPro" id="IPR003439">
    <property type="entry name" value="ABC_transporter-like_ATP-bd"/>
</dbReference>
<dbReference type="GO" id="GO:0016887">
    <property type="term" value="F:ATP hydrolysis activity"/>
    <property type="evidence" value="ECO:0007669"/>
    <property type="project" value="InterPro"/>
</dbReference>
<keyword evidence="4 6" id="KW-0067">ATP-binding</keyword>
<dbReference type="CDD" id="cd03257">
    <property type="entry name" value="ABC_NikE_OppD_transporters"/>
    <property type="match status" value="1"/>
</dbReference>
<evidence type="ECO:0000256" key="4">
    <source>
        <dbReference type="ARBA" id="ARBA00022840"/>
    </source>
</evidence>
<dbReference type="SUPFAM" id="SSF52540">
    <property type="entry name" value="P-loop containing nucleoside triphosphate hydrolases"/>
    <property type="match status" value="1"/>
</dbReference>
<dbReference type="Gene3D" id="3.40.50.300">
    <property type="entry name" value="P-loop containing nucleotide triphosphate hydrolases"/>
    <property type="match status" value="1"/>
</dbReference>
<dbReference type="RefSeq" id="WP_093315204.1">
    <property type="nucleotide sequence ID" value="NZ_FNPV01000010.1"/>
</dbReference>
<dbReference type="InterPro" id="IPR050319">
    <property type="entry name" value="ABC_transp_ATP-bind"/>
</dbReference>
<dbReference type="EMBL" id="FNPV01000010">
    <property type="protein sequence ID" value="SDZ16608.1"/>
    <property type="molecule type" value="Genomic_DNA"/>
</dbReference>
<organism evidence="6 7">
    <name type="scientific">Tindallia californiensis</name>
    <dbReference type="NCBI Taxonomy" id="159292"/>
    <lineage>
        <taxon>Bacteria</taxon>
        <taxon>Bacillati</taxon>
        <taxon>Bacillota</taxon>
        <taxon>Clostridia</taxon>
        <taxon>Peptostreptococcales</taxon>
        <taxon>Tindalliaceae</taxon>
        <taxon>Tindallia</taxon>
    </lineage>
</organism>
<dbReference type="Proteomes" id="UP000199230">
    <property type="component" value="Unassembled WGS sequence"/>
</dbReference>
<dbReference type="AlphaFoldDB" id="A0A1H3QUB4"/>
<keyword evidence="3" id="KW-0547">Nucleotide-binding</keyword>
<proteinExistence type="inferred from homology"/>
<evidence type="ECO:0000259" key="5">
    <source>
        <dbReference type="PROSITE" id="PS50893"/>
    </source>
</evidence>
<keyword evidence="7" id="KW-1185">Reference proteome</keyword>
<name>A0A1H3QUB4_9FIRM</name>
<dbReference type="InterPro" id="IPR003593">
    <property type="entry name" value="AAA+_ATPase"/>
</dbReference>
<evidence type="ECO:0000313" key="7">
    <source>
        <dbReference type="Proteomes" id="UP000199230"/>
    </source>
</evidence>
<keyword evidence="2" id="KW-0813">Transport</keyword>
<dbReference type="Pfam" id="PF00005">
    <property type="entry name" value="ABC_tran"/>
    <property type="match status" value="1"/>
</dbReference>
<dbReference type="InterPro" id="IPR013563">
    <property type="entry name" value="Oligopep_ABC_C"/>
</dbReference>
<reference evidence="6 7" key="1">
    <citation type="submission" date="2016-10" db="EMBL/GenBank/DDBJ databases">
        <authorList>
            <person name="de Groot N.N."/>
        </authorList>
    </citation>
    <scope>NUCLEOTIDE SEQUENCE [LARGE SCALE GENOMIC DNA]</scope>
    <source>
        <strain evidence="6 7">APO</strain>
    </source>
</reference>
<dbReference type="InterPro" id="IPR027417">
    <property type="entry name" value="P-loop_NTPase"/>
</dbReference>
<dbReference type="PANTHER" id="PTHR43776:SF8">
    <property type="entry name" value="ABC TRANSPORTER, ATP-BINDING PROTEIN"/>
    <property type="match status" value="1"/>
</dbReference>
<dbReference type="SMART" id="SM00382">
    <property type="entry name" value="AAA"/>
    <property type="match status" value="1"/>
</dbReference>
<accession>A0A1H3QUB4</accession>
<sequence length="320" mass="36191">MLKNILEVKNLKKYFKTPKGMLHAVDDVSFFIKEGETLGLVGESGCGKSTTGRAILRLVEPTAGEVNFEGRNIVDFNGSQMREARKNMQIIFQDPYASLNPRMNLGQIISEPLLINKVFKDRKKVTDRVKELMDTVGLTPRLLNAFPHELDGGRRQRVGVARALALNPKFIVQDEPVSALDVSIQAQILNLMQDIQEELGLTYLFISHDLSVVKHVSDRIAVMYLGKVVELSEYNAIFKNPLHPYTQALLSAIPVPRVDAPDNMIILEGDVPSPINPPEGCRFYGRCRHRQDICKTKTPELREYEPERFVLCHLVEELQK</sequence>
<dbReference type="NCBIfam" id="TIGR01727">
    <property type="entry name" value="oligo_HPY"/>
    <property type="match status" value="1"/>
</dbReference>
<evidence type="ECO:0000313" key="6">
    <source>
        <dbReference type="EMBL" id="SDZ16608.1"/>
    </source>
</evidence>